<feature type="non-terminal residue" evidence="2">
    <location>
        <position position="82"/>
    </location>
</feature>
<dbReference type="EMBL" id="JAHRHJ020003813">
    <property type="protein sequence ID" value="KAH9289153.1"/>
    <property type="molecule type" value="Genomic_DNA"/>
</dbReference>
<evidence type="ECO:0000313" key="2">
    <source>
        <dbReference type="EMBL" id="KAH9289153.1"/>
    </source>
</evidence>
<gene>
    <name evidence="2" type="ORF">KI387_033270</name>
</gene>
<proteinExistence type="predicted"/>
<evidence type="ECO:0000313" key="3">
    <source>
        <dbReference type="Proteomes" id="UP000824469"/>
    </source>
</evidence>
<feature type="region of interest" description="Disordered" evidence="1">
    <location>
        <begin position="1"/>
        <end position="35"/>
    </location>
</feature>
<sequence length="82" mass="9758">YDKIVRRRGDEDDTNDMKENQRWKGGEDKKENHAKAICDEDIRDIEKGEGNMKRKYQQRDARRNTSTIIRGYKREKGGRENG</sequence>
<reference evidence="2 3" key="1">
    <citation type="journal article" date="2021" name="Nat. Plants">
        <title>The Taxus genome provides insights into paclitaxel biosynthesis.</title>
        <authorList>
            <person name="Xiong X."/>
            <person name="Gou J."/>
            <person name="Liao Q."/>
            <person name="Li Y."/>
            <person name="Zhou Q."/>
            <person name="Bi G."/>
            <person name="Li C."/>
            <person name="Du R."/>
            <person name="Wang X."/>
            <person name="Sun T."/>
            <person name="Guo L."/>
            <person name="Liang H."/>
            <person name="Lu P."/>
            <person name="Wu Y."/>
            <person name="Zhang Z."/>
            <person name="Ro D.K."/>
            <person name="Shang Y."/>
            <person name="Huang S."/>
            <person name="Yan J."/>
        </authorList>
    </citation>
    <scope>NUCLEOTIDE SEQUENCE [LARGE SCALE GENOMIC DNA]</scope>
    <source>
        <strain evidence="2">Ta-2019</strain>
    </source>
</reference>
<dbReference type="AlphaFoldDB" id="A0AA38BXG8"/>
<organism evidence="2 3">
    <name type="scientific">Taxus chinensis</name>
    <name type="common">Chinese yew</name>
    <name type="synonym">Taxus wallichiana var. chinensis</name>
    <dbReference type="NCBI Taxonomy" id="29808"/>
    <lineage>
        <taxon>Eukaryota</taxon>
        <taxon>Viridiplantae</taxon>
        <taxon>Streptophyta</taxon>
        <taxon>Embryophyta</taxon>
        <taxon>Tracheophyta</taxon>
        <taxon>Spermatophyta</taxon>
        <taxon>Pinopsida</taxon>
        <taxon>Pinidae</taxon>
        <taxon>Conifers II</taxon>
        <taxon>Cupressales</taxon>
        <taxon>Taxaceae</taxon>
        <taxon>Taxus</taxon>
    </lineage>
</organism>
<feature type="region of interest" description="Disordered" evidence="1">
    <location>
        <begin position="48"/>
        <end position="82"/>
    </location>
</feature>
<feature type="compositionally biased region" description="Basic and acidic residues" evidence="1">
    <location>
        <begin position="48"/>
        <end position="63"/>
    </location>
</feature>
<dbReference type="Proteomes" id="UP000824469">
    <property type="component" value="Unassembled WGS sequence"/>
</dbReference>
<evidence type="ECO:0000256" key="1">
    <source>
        <dbReference type="SAM" id="MobiDB-lite"/>
    </source>
</evidence>
<name>A0AA38BXG8_TAXCH</name>
<accession>A0AA38BXG8</accession>
<protein>
    <submittedName>
        <fullName evidence="2">Uncharacterized protein</fullName>
    </submittedName>
</protein>
<comment type="caution">
    <text evidence="2">The sequence shown here is derived from an EMBL/GenBank/DDBJ whole genome shotgun (WGS) entry which is preliminary data.</text>
</comment>
<keyword evidence="3" id="KW-1185">Reference proteome</keyword>
<feature type="compositionally biased region" description="Basic and acidic residues" evidence="1">
    <location>
        <begin position="72"/>
        <end position="82"/>
    </location>
</feature>
<feature type="non-terminal residue" evidence="2">
    <location>
        <position position="1"/>
    </location>
</feature>